<gene>
    <name evidence="6" type="ORF">IAB60_07675</name>
</gene>
<dbReference type="PROSITE" id="PS50931">
    <property type="entry name" value="HTH_LYSR"/>
    <property type="match status" value="1"/>
</dbReference>
<dbReference type="GO" id="GO:0032993">
    <property type="term" value="C:protein-DNA complex"/>
    <property type="evidence" value="ECO:0007669"/>
    <property type="project" value="TreeGrafter"/>
</dbReference>
<dbReference type="InterPro" id="IPR000847">
    <property type="entry name" value="LysR_HTH_N"/>
</dbReference>
<dbReference type="Pfam" id="PF03466">
    <property type="entry name" value="LysR_substrate"/>
    <property type="match status" value="1"/>
</dbReference>
<evidence type="ECO:0000313" key="7">
    <source>
        <dbReference type="Proteomes" id="UP000886860"/>
    </source>
</evidence>
<dbReference type="GO" id="GO:0003677">
    <property type="term" value="F:DNA binding"/>
    <property type="evidence" value="ECO:0007669"/>
    <property type="project" value="UniProtKB-KW"/>
</dbReference>
<dbReference type="PANTHER" id="PTHR30346:SF28">
    <property type="entry name" value="HTH-TYPE TRANSCRIPTIONAL REGULATOR CYNR"/>
    <property type="match status" value="1"/>
</dbReference>
<keyword evidence="2" id="KW-0805">Transcription regulation</keyword>
<dbReference type="Gene3D" id="1.10.10.10">
    <property type="entry name" value="Winged helix-like DNA-binding domain superfamily/Winged helix DNA-binding domain"/>
    <property type="match status" value="1"/>
</dbReference>
<dbReference type="InterPro" id="IPR036388">
    <property type="entry name" value="WH-like_DNA-bd_sf"/>
</dbReference>
<dbReference type="SUPFAM" id="SSF53850">
    <property type="entry name" value="Periplasmic binding protein-like II"/>
    <property type="match status" value="1"/>
</dbReference>
<dbReference type="PANTHER" id="PTHR30346">
    <property type="entry name" value="TRANSCRIPTIONAL DUAL REGULATOR HCAR-RELATED"/>
    <property type="match status" value="1"/>
</dbReference>
<comment type="caution">
    <text evidence="6">The sequence shown here is derived from an EMBL/GenBank/DDBJ whole genome shotgun (WGS) entry which is preliminary data.</text>
</comment>
<dbReference type="Gene3D" id="3.40.190.290">
    <property type="match status" value="1"/>
</dbReference>
<dbReference type="Pfam" id="PF00126">
    <property type="entry name" value="HTH_1"/>
    <property type="match status" value="1"/>
</dbReference>
<dbReference type="InterPro" id="IPR036390">
    <property type="entry name" value="WH_DNA-bd_sf"/>
</dbReference>
<reference evidence="6" key="2">
    <citation type="journal article" date="2021" name="PeerJ">
        <title>Extensive microbial diversity within the chicken gut microbiome revealed by metagenomics and culture.</title>
        <authorList>
            <person name="Gilroy R."/>
            <person name="Ravi A."/>
            <person name="Getino M."/>
            <person name="Pursley I."/>
            <person name="Horton D.L."/>
            <person name="Alikhan N.F."/>
            <person name="Baker D."/>
            <person name="Gharbi K."/>
            <person name="Hall N."/>
            <person name="Watson M."/>
            <person name="Adriaenssens E.M."/>
            <person name="Foster-Nyarko E."/>
            <person name="Jarju S."/>
            <person name="Secka A."/>
            <person name="Antonio M."/>
            <person name="Oren A."/>
            <person name="Chaudhuri R.R."/>
            <person name="La Ragione R."/>
            <person name="Hildebrand F."/>
            <person name="Pallen M.J."/>
        </authorList>
    </citation>
    <scope>NUCLEOTIDE SEQUENCE</scope>
    <source>
        <strain evidence="6">CHK123-3438</strain>
    </source>
</reference>
<accession>A0A9D1GJL8</accession>
<proteinExistence type="inferred from homology"/>
<dbReference type="InterPro" id="IPR005119">
    <property type="entry name" value="LysR_subst-bd"/>
</dbReference>
<dbReference type="PRINTS" id="PR00039">
    <property type="entry name" value="HTHLYSR"/>
</dbReference>
<evidence type="ECO:0000256" key="2">
    <source>
        <dbReference type="ARBA" id="ARBA00023015"/>
    </source>
</evidence>
<dbReference type="Proteomes" id="UP000886860">
    <property type="component" value="Unassembled WGS sequence"/>
</dbReference>
<evidence type="ECO:0000259" key="5">
    <source>
        <dbReference type="PROSITE" id="PS50931"/>
    </source>
</evidence>
<evidence type="ECO:0000313" key="6">
    <source>
        <dbReference type="EMBL" id="HIT41956.1"/>
    </source>
</evidence>
<feature type="domain" description="HTH lysR-type" evidence="5">
    <location>
        <begin position="1"/>
        <end position="58"/>
    </location>
</feature>
<dbReference type="SUPFAM" id="SSF46785">
    <property type="entry name" value="Winged helix' DNA-binding domain"/>
    <property type="match status" value="1"/>
</dbReference>
<reference evidence="6" key="1">
    <citation type="submission" date="2020-10" db="EMBL/GenBank/DDBJ databases">
        <authorList>
            <person name="Gilroy R."/>
        </authorList>
    </citation>
    <scope>NUCLEOTIDE SEQUENCE</scope>
    <source>
        <strain evidence="6">CHK123-3438</strain>
    </source>
</reference>
<comment type="similarity">
    <text evidence="1">Belongs to the LysR transcriptional regulatory family.</text>
</comment>
<dbReference type="FunFam" id="1.10.10.10:FF:000001">
    <property type="entry name" value="LysR family transcriptional regulator"/>
    <property type="match status" value="1"/>
</dbReference>
<name>A0A9D1GJL8_9FIRM</name>
<dbReference type="EMBL" id="DVKS01000132">
    <property type="protein sequence ID" value="HIT41956.1"/>
    <property type="molecule type" value="Genomic_DNA"/>
</dbReference>
<organism evidence="6 7">
    <name type="scientific">Candidatus Caccovicinus merdipullorum</name>
    <dbReference type="NCBI Taxonomy" id="2840724"/>
    <lineage>
        <taxon>Bacteria</taxon>
        <taxon>Bacillati</taxon>
        <taxon>Bacillota</taxon>
        <taxon>Clostridia</taxon>
        <taxon>Eubacteriales</taxon>
        <taxon>Candidatus Caccovicinus</taxon>
    </lineage>
</organism>
<evidence type="ECO:0000256" key="3">
    <source>
        <dbReference type="ARBA" id="ARBA00023125"/>
    </source>
</evidence>
<sequence>MELRQMEYILMIQEEKSITRAAERLFLTQSALNQQLQKLEEELGTPLFIRTRSDWKPTPAGQVCIEAAKNILNIKKDACSRIQDMADTSRRTFSVGLIPERGVDMFTAIYPEFHRRFPHVILEPQECNVRTMQKSITKGQLDLGLITLTEEQKDENTYLHMADEEIFLAVPSIHPLAFLGSPNAADAPDIDLGNFSGDSFIQISQSSTMYQLSERLFEEAGFAPHVLFYTVSNVSKYRMVLAGIGCALLPAVFAVPNENAVFFRLKQHPAWEITMCCRKDAYLSTAEKAFLDLCRRYWELQ</sequence>
<keyword evidence="4" id="KW-0804">Transcription</keyword>
<evidence type="ECO:0000256" key="4">
    <source>
        <dbReference type="ARBA" id="ARBA00023163"/>
    </source>
</evidence>
<dbReference type="CDD" id="cd05466">
    <property type="entry name" value="PBP2_LTTR_substrate"/>
    <property type="match status" value="1"/>
</dbReference>
<evidence type="ECO:0000256" key="1">
    <source>
        <dbReference type="ARBA" id="ARBA00009437"/>
    </source>
</evidence>
<keyword evidence="3" id="KW-0238">DNA-binding</keyword>
<protein>
    <submittedName>
        <fullName evidence="6">LysR family transcriptional regulator</fullName>
    </submittedName>
</protein>
<dbReference type="GO" id="GO:0003700">
    <property type="term" value="F:DNA-binding transcription factor activity"/>
    <property type="evidence" value="ECO:0007669"/>
    <property type="project" value="InterPro"/>
</dbReference>
<dbReference type="AlphaFoldDB" id="A0A9D1GJL8"/>